<feature type="transmembrane region" description="Helical" evidence="5">
    <location>
        <begin position="212"/>
        <end position="239"/>
    </location>
</feature>
<dbReference type="PANTHER" id="PTHR37422">
    <property type="entry name" value="TEICHURONIC ACID BIOSYNTHESIS PROTEIN TUAE"/>
    <property type="match status" value="1"/>
</dbReference>
<keyword evidence="3 5" id="KW-1133">Transmembrane helix</keyword>
<dbReference type="EMBL" id="JBHMAG010000029">
    <property type="protein sequence ID" value="MFB9756859.1"/>
    <property type="molecule type" value="Genomic_DNA"/>
</dbReference>
<evidence type="ECO:0000256" key="2">
    <source>
        <dbReference type="ARBA" id="ARBA00022692"/>
    </source>
</evidence>
<keyword evidence="4 5" id="KW-0472">Membrane</keyword>
<comment type="caution">
    <text evidence="7">The sequence shown here is derived from an EMBL/GenBank/DDBJ whole genome shotgun (WGS) entry which is preliminary data.</text>
</comment>
<feature type="transmembrane region" description="Helical" evidence="5">
    <location>
        <begin position="6"/>
        <end position="34"/>
    </location>
</feature>
<feature type="domain" description="O-antigen ligase-related" evidence="6">
    <location>
        <begin position="213"/>
        <end position="346"/>
    </location>
</feature>
<gene>
    <name evidence="7" type="ORF">ACFFNY_35275</name>
</gene>
<feature type="transmembrane region" description="Helical" evidence="5">
    <location>
        <begin position="46"/>
        <end position="68"/>
    </location>
</feature>
<reference evidence="7 8" key="1">
    <citation type="submission" date="2024-09" db="EMBL/GenBank/DDBJ databases">
        <authorList>
            <person name="Sun Q."/>
            <person name="Mori K."/>
        </authorList>
    </citation>
    <scope>NUCLEOTIDE SEQUENCE [LARGE SCALE GENOMIC DNA]</scope>
    <source>
        <strain evidence="7 8">JCM 12520</strain>
    </source>
</reference>
<proteinExistence type="predicted"/>
<dbReference type="Pfam" id="PF04932">
    <property type="entry name" value="Wzy_C"/>
    <property type="match status" value="1"/>
</dbReference>
<feature type="transmembrane region" description="Helical" evidence="5">
    <location>
        <begin position="368"/>
        <end position="388"/>
    </location>
</feature>
<evidence type="ECO:0000256" key="5">
    <source>
        <dbReference type="SAM" id="Phobius"/>
    </source>
</evidence>
<keyword evidence="7" id="KW-0436">Ligase</keyword>
<dbReference type="PANTHER" id="PTHR37422:SF17">
    <property type="entry name" value="O-ANTIGEN LIGASE"/>
    <property type="match status" value="1"/>
</dbReference>
<evidence type="ECO:0000313" key="8">
    <source>
        <dbReference type="Proteomes" id="UP001589619"/>
    </source>
</evidence>
<accession>A0ABV5W8E9</accession>
<feature type="transmembrane region" description="Helical" evidence="5">
    <location>
        <begin position="251"/>
        <end position="269"/>
    </location>
</feature>
<feature type="transmembrane region" description="Helical" evidence="5">
    <location>
        <begin position="110"/>
        <end position="128"/>
    </location>
</feature>
<dbReference type="InterPro" id="IPR007016">
    <property type="entry name" value="O-antigen_ligase-rel_domated"/>
</dbReference>
<evidence type="ECO:0000256" key="3">
    <source>
        <dbReference type="ARBA" id="ARBA00022989"/>
    </source>
</evidence>
<feature type="transmembrane region" description="Helical" evidence="5">
    <location>
        <begin position="140"/>
        <end position="158"/>
    </location>
</feature>
<evidence type="ECO:0000313" key="7">
    <source>
        <dbReference type="EMBL" id="MFB9756859.1"/>
    </source>
</evidence>
<feature type="transmembrane region" description="Helical" evidence="5">
    <location>
        <begin position="80"/>
        <end position="98"/>
    </location>
</feature>
<protein>
    <submittedName>
        <fullName evidence="7">O-antigen ligase family protein</fullName>
    </submittedName>
</protein>
<dbReference type="Proteomes" id="UP001589619">
    <property type="component" value="Unassembled WGS sequence"/>
</dbReference>
<evidence type="ECO:0000256" key="4">
    <source>
        <dbReference type="ARBA" id="ARBA00023136"/>
    </source>
</evidence>
<keyword evidence="2 5" id="KW-0812">Transmembrane</keyword>
<evidence type="ECO:0000259" key="6">
    <source>
        <dbReference type="Pfam" id="PF04932"/>
    </source>
</evidence>
<dbReference type="GO" id="GO:0016874">
    <property type="term" value="F:ligase activity"/>
    <property type="evidence" value="ECO:0007669"/>
    <property type="project" value="UniProtKB-KW"/>
</dbReference>
<sequence length="427" mass="47076">MTSVVWLFGLVSAVFFFIVFLTAKPEFVVIFLLFGKPLTAHLIAKYGIPVPDIGVNLAVTIPILLNLIVHRKLGRLFNPIMYISLLLLCWLWIGLLYVPPSSVGYGTAKFIYIIAGNLLVGATTLILFKDQAWVNSILKAMYVTGWIFTVWGLIELIGKDFSSLSRFSPSYYNPIEYSRVIGLSVLCAIFLGESRNEASTGKLRNRGRIVHIIIGLLLMGLTGSKGPIIALVVAILLFNLAKKRRISGAKLFKIAMVSFCTIALLLAALPNQIKDRLLFEDNSGEGSVASRVDLLTIAVKGFEEKPLIGGGTGSFADFFTGARIYPHNIFAELATENGAIGLLLFIVFLGYIFWIIRRAFASTRDTDTLNVERVLLSAAAAITIYYLITMQFSFDMQNASGIWFGAALAYSLTRMIRTSSRTFQYGG</sequence>
<feature type="transmembrane region" description="Helical" evidence="5">
    <location>
        <begin position="400"/>
        <end position="416"/>
    </location>
</feature>
<keyword evidence="8" id="KW-1185">Reference proteome</keyword>
<evidence type="ECO:0000256" key="1">
    <source>
        <dbReference type="ARBA" id="ARBA00004141"/>
    </source>
</evidence>
<organism evidence="7 8">
    <name type="scientific">Paenibacillus hodogayensis</name>
    <dbReference type="NCBI Taxonomy" id="279208"/>
    <lineage>
        <taxon>Bacteria</taxon>
        <taxon>Bacillati</taxon>
        <taxon>Bacillota</taxon>
        <taxon>Bacilli</taxon>
        <taxon>Bacillales</taxon>
        <taxon>Paenibacillaceae</taxon>
        <taxon>Paenibacillus</taxon>
    </lineage>
</organism>
<dbReference type="RefSeq" id="WP_344904493.1">
    <property type="nucleotide sequence ID" value="NZ_BAAAYO010000002.1"/>
</dbReference>
<feature type="transmembrane region" description="Helical" evidence="5">
    <location>
        <begin position="338"/>
        <end position="356"/>
    </location>
</feature>
<comment type="subcellular location">
    <subcellularLocation>
        <location evidence="1">Membrane</location>
        <topology evidence="1">Multi-pass membrane protein</topology>
    </subcellularLocation>
</comment>
<dbReference type="InterPro" id="IPR051533">
    <property type="entry name" value="WaaL-like"/>
</dbReference>
<name>A0ABV5W8E9_9BACL</name>